<comment type="caution">
    <text evidence="13">The sequence shown here is derived from an EMBL/GenBank/DDBJ whole genome shotgun (WGS) entry which is preliminary data.</text>
</comment>
<dbReference type="InterPro" id="IPR022761">
    <property type="entry name" value="Fumarate_lyase_N"/>
</dbReference>
<dbReference type="Gene3D" id="1.20.200.10">
    <property type="entry name" value="Fumarase/aspartase (Central domain)"/>
    <property type="match status" value="1"/>
</dbReference>
<sequence>MNVAASESREDDDFLLDLGRSLLSAVVVPVDSNERPTTFLSPTATSTATTFKDSLSVDTSTTSHSSTSFPLLGEHVKSSYPNVAQSVYSGRAGGCPLSMMESPMDLSFDALKAVEGAVESSAVLAGLRVSHDLAKRSPRARSVGRSPSARVKKGDNPPRGVWRNRGGYIAAIYVDRERVYAPLRKTVQDAVRDRAALEQARLVWLSLPVYLFMSPEELTSDTVMHASAEEEREAELDQYADKGVEASDESADEVGVNSVDDQASMIARAKWVPIRLTYDERKLLRLVESAMQVADYTDKVDVQFLLIKGAALVKSRDYAAYGNFYRKAFEISRRYKLLNPERMRSTYGKLIYFLMDTVRPDTVGLFEHIGVIEPVKTVYSTLQASPRALKMLNDPLLEVATREIYSEGRSRGEVQRDIRAKESAIRKLSRKYCAKGTRTKKNKGHFGGYFSYMFSSRNDDDSSDAEDNAMDDEEAGGAQLTQEDIEQCIYALGDHSTYLRFNRLPCDRMIQYMQHYFSPDRIDVDVTGKYNISLAIQEGTEGSRLTHSHIRQYNFVLQSLTLWREVISDMYRLWHLAEEDLLDPANPYTLQQTGQGLHRVQKSPKVMKAMRQIVARVQRQLGDRWIGSTIVHLGDHNVPNALMFIDKYVQVPRILGPLVLCLDKIAEMKDAPGMSNLVKSFGGVENLHRIILSDFFRHAFDGSGGDNFFDAGSCIDGRLTSAWNWCSQIEEKPYFPVFLLTGFTGFDGKEGCKSIGCFASRPVDGRYANKCTDLNHIFSEFGLIRQRVRVEVEWLKLMSDRSEFPEVPSLTSEQRAKLSAIASDLTVADGLRVKEIERTTNHDVKAVEYLIKEKLHSTGDPTLAKLTEFTHFACTSEDINNLSYALMFTEAREKVLRSRFISLINKLAELSQEYADTPLLALTHGQPATPTTFGKECAVFVHRLKRQLKNLERVEVMGKFNGATANYNAHIIAYPDVDWFEVSRTLVEDHLGLNWQPVSTQIENHDYVSEMCDTVARMNTIIIDLCRDFWMYIMRGVLGLRTIAGEVGSSTMPHKVNPIDFENAEGNCGVAISMLHHFSTKLPISRMQRDLTDSTVQRAVGSAFAHTIIAIDSTIKGLSKVMVSGPVANRELEEHWAVTGEAVQTLMRRYGLERPYESHPSIDATSMREFTENIAREIGEDKPGVKGLENLTPQTYIGLAPVIARKYGTPVAEEEE</sequence>
<feature type="domain" description="Non-canonical E2 ubiquitin-conjugating enzyme C-terminal" evidence="12">
    <location>
        <begin position="268"/>
        <end position="303"/>
    </location>
</feature>
<dbReference type="InterPro" id="IPR020557">
    <property type="entry name" value="Fumarate_lyase_CS"/>
</dbReference>
<dbReference type="Pfam" id="PF09418">
    <property type="entry name" value="DUF2009"/>
    <property type="match status" value="3"/>
</dbReference>
<evidence type="ECO:0000256" key="9">
    <source>
        <dbReference type="SAM" id="MobiDB-lite"/>
    </source>
</evidence>
<dbReference type="InterPro" id="IPR057668">
    <property type="entry name" value="E2_Ub-conjug_enz_C"/>
</dbReference>
<accession>A0A7J6NZX7</accession>
<dbReference type="Pfam" id="PF08328">
    <property type="entry name" value="ASL_C"/>
    <property type="match status" value="1"/>
</dbReference>
<dbReference type="PRINTS" id="PR00149">
    <property type="entry name" value="FUMRATELYASE"/>
</dbReference>
<evidence type="ECO:0000256" key="8">
    <source>
        <dbReference type="ARBA" id="ARBA00030717"/>
    </source>
</evidence>
<feature type="domain" description="Non-canonical E2 ubiquitin-conjugating enzyme C-terminal" evidence="12">
    <location>
        <begin position="308"/>
        <end position="438"/>
    </location>
</feature>
<dbReference type="PANTHER" id="PTHR43411:SF1">
    <property type="entry name" value="ADENYLOSUCCINATE LYASE"/>
    <property type="match status" value="1"/>
</dbReference>
<dbReference type="InterPro" id="IPR013539">
    <property type="entry name" value="PurB_C"/>
</dbReference>
<dbReference type="InterPro" id="IPR008948">
    <property type="entry name" value="L-Aspartase-like"/>
</dbReference>
<dbReference type="AlphaFoldDB" id="A0A7J6NZX7"/>
<name>A0A7J6NZX7_PEROL</name>
<evidence type="ECO:0000256" key="5">
    <source>
        <dbReference type="ARBA" id="ARBA00017058"/>
    </source>
</evidence>
<dbReference type="GO" id="GO:0006189">
    <property type="term" value="P:'de novo' IMP biosynthetic process"/>
    <property type="evidence" value="ECO:0007669"/>
    <property type="project" value="UniProtKB-UniPathway"/>
</dbReference>
<feature type="domain" description="Non-canonical E2 ubiquitin-conjugating enzyme C-terminal" evidence="12">
    <location>
        <begin position="478"/>
        <end position="748"/>
    </location>
</feature>
<reference evidence="13 14" key="1">
    <citation type="submission" date="2020-04" db="EMBL/GenBank/DDBJ databases">
        <title>Perkinsus olseni comparative genomics.</title>
        <authorList>
            <person name="Bogema D.R."/>
        </authorList>
    </citation>
    <scope>NUCLEOTIDE SEQUENCE [LARGE SCALE GENOMIC DNA]</scope>
    <source>
        <strain evidence="13">00978-12</strain>
    </source>
</reference>
<dbReference type="InterPro" id="IPR004769">
    <property type="entry name" value="Pur_lyase"/>
</dbReference>
<evidence type="ECO:0000259" key="11">
    <source>
        <dbReference type="Pfam" id="PF08328"/>
    </source>
</evidence>
<dbReference type="InterPro" id="IPR024083">
    <property type="entry name" value="Fumarase/histidase_N"/>
</dbReference>
<protein>
    <recommendedName>
        <fullName evidence="5">Adenylosuccinate lyase</fullName>
        <ecNumber evidence="4">4.3.2.2</ecNumber>
    </recommendedName>
    <alternativeName>
        <fullName evidence="8">Adenylosuccinase</fullName>
    </alternativeName>
</protein>
<evidence type="ECO:0000256" key="1">
    <source>
        <dbReference type="ARBA" id="ARBA00004706"/>
    </source>
</evidence>
<dbReference type="NCBIfam" id="TIGR00928">
    <property type="entry name" value="purB"/>
    <property type="match status" value="1"/>
</dbReference>
<dbReference type="Gene3D" id="1.10.40.30">
    <property type="entry name" value="Fumarase/aspartase (C-terminal domain)"/>
    <property type="match status" value="1"/>
</dbReference>
<gene>
    <name evidence="13" type="ORF">FOZ60_001675</name>
</gene>
<dbReference type="Proteomes" id="UP000541610">
    <property type="component" value="Unassembled WGS sequence"/>
</dbReference>
<evidence type="ECO:0000256" key="3">
    <source>
        <dbReference type="ARBA" id="ARBA00008273"/>
    </source>
</evidence>
<dbReference type="UniPathway" id="UPA00074">
    <property type="reaction ID" value="UER00132"/>
</dbReference>
<dbReference type="NCBIfam" id="NF006764">
    <property type="entry name" value="PRK09285.1"/>
    <property type="match status" value="1"/>
</dbReference>
<feature type="domain" description="Fumarate lyase N-terminal" evidence="10">
    <location>
        <begin position="765"/>
        <end position="1071"/>
    </location>
</feature>
<dbReference type="PROSITE" id="PS00163">
    <property type="entry name" value="FUMARATE_LYASES"/>
    <property type="match status" value="1"/>
</dbReference>
<dbReference type="UniPathway" id="UPA00075">
    <property type="reaction ID" value="UER00336"/>
</dbReference>
<evidence type="ECO:0000313" key="14">
    <source>
        <dbReference type="Proteomes" id="UP000541610"/>
    </source>
</evidence>
<keyword evidence="7" id="KW-0456">Lyase</keyword>
<dbReference type="Pfam" id="PF00206">
    <property type="entry name" value="Lyase_1"/>
    <property type="match status" value="1"/>
</dbReference>
<dbReference type="Gene3D" id="1.10.275.10">
    <property type="entry name" value="Fumarase/aspartase (N-terminal domain)"/>
    <property type="match status" value="1"/>
</dbReference>
<evidence type="ECO:0000256" key="4">
    <source>
        <dbReference type="ARBA" id="ARBA00012339"/>
    </source>
</evidence>
<evidence type="ECO:0000259" key="12">
    <source>
        <dbReference type="Pfam" id="PF09418"/>
    </source>
</evidence>
<dbReference type="EMBL" id="JABANP010000125">
    <property type="protein sequence ID" value="KAF4689425.1"/>
    <property type="molecule type" value="Genomic_DNA"/>
</dbReference>
<feature type="domain" description="Adenylosuccinate lyase PurB C-terminal" evidence="11">
    <location>
        <begin position="1085"/>
        <end position="1197"/>
    </location>
</feature>
<feature type="region of interest" description="Disordered" evidence="9">
    <location>
        <begin position="136"/>
        <end position="157"/>
    </location>
</feature>
<comment type="pathway">
    <text evidence="2">Purine metabolism; AMP biosynthesis via de novo pathway; AMP from IMP: step 2/2.</text>
</comment>
<evidence type="ECO:0000259" key="10">
    <source>
        <dbReference type="Pfam" id="PF00206"/>
    </source>
</evidence>
<evidence type="ECO:0000256" key="2">
    <source>
        <dbReference type="ARBA" id="ARBA00004734"/>
    </source>
</evidence>
<evidence type="ECO:0000256" key="6">
    <source>
        <dbReference type="ARBA" id="ARBA00022755"/>
    </source>
</evidence>
<dbReference type="OrthoDB" id="406045at2759"/>
<comment type="pathway">
    <text evidence="1">Purine metabolism; IMP biosynthesis via de novo pathway; 5-amino-1-(5-phospho-D-ribosyl)imidazole-4-carboxamide from 5-amino-1-(5-phospho-D-ribosyl)imidazole-4-carboxylate: step 2/2.</text>
</comment>
<dbReference type="InterPro" id="IPR047136">
    <property type="entry name" value="PurB_bact"/>
</dbReference>
<comment type="similarity">
    <text evidence="3">Belongs to the lyase 1 family. Adenylosuccinate lyase subfamily.</text>
</comment>
<dbReference type="GO" id="GO:0004018">
    <property type="term" value="F:N6-(1,2-dicarboxyethyl)AMP AMP-lyase (fumarate-forming) activity"/>
    <property type="evidence" value="ECO:0007669"/>
    <property type="project" value="InterPro"/>
</dbReference>
<proteinExistence type="inferred from homology"/>
<dbReference type="InterPro" id="IPR000362">
    <property type="entry name" value="Fumarate_lyase_fam"/>
</dbReference>
<dbReference type="EC" id="4.3.2.2" evidence="4"/>
<organism evidence="13 14">
    <name type="scientific">Perkinsus olseni</name>
    <name type="common">Perkinsus atlanticus</name>
    <dbReference type="NCBI Taxonomy" id="32597"/>
    <lineage>
        <taxon>Eukaryota</taxon>
        <taxon>Sar</taxon>
        <taxon>Alveolata</taxon>
        <taxon>Perkinsozoa</taxon>
        <taxon>Perkinsea</taxon>
        <taxon>Perkinsida</taxon>
        <taxon>Perkinsidae</taxon>
        <taxon>Perkinsus</taxon>
    </lineage>
</organism>
<dbReference type="PANTHER" id="PTHR43411">
    <property type="entry name" value="ADENYLOSUCCINATE LYASE"/>
    <property type="match status" value="1"/>
</dbReference>
<dbReference type="GO" id="GO:0044208">
    <property type="term" value="P:'de novo' AMP biosynthetic process"/>
    <property type="evidence" value="ECO:0007669"/>
    <property type="project" value="UniProtKB-UniPathway"/>
</dbReference>
<keyword evidence="6" id="KW-0658">Purine biosynthesis</keyword>
<dbReference type="SUPFAM" id="SSF48557">
    <property type="entry name" value="L-aspartase-like"/>
    <property type="match status" value="1"/>
</dbReference>
<evidence type="ECO:0000256" key="7">
    <source>
        <dbReference type="ARBA" id="ARBA00023239"/>
    </source>
</evidence>
<evidence type="ECO:0000313" key="13">
    <source>
        <dbReference type="EMBL" id="KAF4689425.1"/>
    </source>
</evidence>